<dbReference type="PANTHER" id="PTHR33698">
    <property type="entry name" value="NUCLEAR TRANSPORT FACTOR 2 (NTF2)-LIKE PROTEIN"/>
    <property type="match status" value="1"/>
</dbReference>
<organism evidence="2 3">
    <name type="scientific">Vitis vinifera</name>
    <name type="common">Grape</name>
    <dbReference type="NCBI Taxonomy" id="29760"/>
    <lineage>
        <taxon>Eukaryota</taxon>
        <taxon>Viridiplantae</taxon>
        <taxon>Streptophyta</taxon>
        <taxon>Embryophyta</taxon>
        <taxon>Tracheophyta</taxon>
        <taxon>Spermatophyta</taxon>
        <taxon>Magnoliopsida</taxon>
        <taxon>eudicotyledons</taxon>
        <taxon>Gunneridae</taxon>
        <taxon>Pentapetalae</taxon>
        <taxon>rosids</taxon>
        <taxon>Vitales</taxon>
        <taxon>Vitaceae</taxon>
        <taxon>Viteae</taxon>
        <taxon>Vitis</taxon>
    </lineage>
</organism>
<feature type="transmembrane region" description="Helical" evidence="1">
    <location>
        <begin position="246"/>
        <end position="265"/>
    </location>
</feature>
<evidence type="ECO:0000313" key="2">
    <source>
        <dbReference type="EMBL" id="WJZ95984.1"/>
    </source>
</evidence>
<accession>A0ABY9CLL6</accession>
<dbReference type="SUPFAM" id="SSF54427">
    <property type="entry name" value="NTF2-like"/>
    <property type="match status" value="1"/>
</dbReference>
<evidence type="ECO:0000313" key="3">
    <source>
        <dbReference type="Proteomes" id="UP001227230"/>
    </source>
</evidence>
<keyword evidence="1" id="KW-1133">Transmembrane helix</keyword>
<dbReference type="Proteomes" id="UP001227230">
    <property type="component" value="Chromosome 10"/>
</dbReference>
<gene>
    <name evidence="2" type="ORF">VitviT2T_014715</name>
</gene>
<keyword evidence="1" id="KW-0812">Transmembrane</keyword>
<sequence>MGLISFPTNVFCRRPLSISPPLRTKSSCSYNPWLNLKSILKRQPQRAQVFNDPLLSLSNQAVVQRGLSLRRKRLPPVVSCSSESTGPREEDNRALEAVQKLYTAIKNKNVKEVSDVIGDECRCFCNFISASQPFHGKKQALEFFDHLMKILGDHASIKFSFTMHDGMAVGVTWRLEWKNNPVPLGTGFSYYVCQEYRGRVVIKNVNMLMDPLIHLGPLRLRIAGIVTLVMDKFGHLTFEGKRKKDIYMFLILSFTFAILFFLITASH</sequence>
<dbReference type="EMBL" id="CP126657">
    <property type="protein sequence ID" value="WJZ95984.1"/>
    <property type="molecule type" value="Genomic_DNA"/>
</dbReference>
<keyword evidence="3" id="KW-1185">Reference proteome</keyword>
<protein>
    <recommendedName>
        <fullName evidence="4">SnoaL-like domain-containing protein</fullName>
    </recommendedName>
</protein>
<dbReference type="PANTHER" id="PTHR33698:SF6">
    <property type="entry name" value="TRANSMEMBRANE PROTEIN"/>
    <property type="match status" value="1"/>
</dbReference>
<evidence type="ECO:0000256" key="1">
    <source>
        <dbReference type="SAM" id="Phobius"/>
    </source>
</evidence>
<name>A0ABY9CLL6_VITVI</name>
<keyword evidence="1" id="KW-0472">Membrane</keyword>
<dbReference type="InterPro" id="IPR032710">
    <property type="entry name" value="NTF2-like_dom_sf"/>
</dbReference>
<proteinExistence type="predicted"/>
<reference evidence="2 3" key="1">
    <citation type="journal article" date="2023" name="Hortic Res">
        <title>The complete reference genome for grapevine (Vitis vinifera L.) genetics and breeding.</title>
        <authorList>
            <person name="Shi X."/>
            <person name="Cao S."/>
            <person name="Wang X."/>
            <person name="Huang S."/>
            <person name="Wang Y."/>
            <person name="Liu Z."/>
            <person name="Liu W."/>
            <person name="Leng X."/>
            <person name="Peng Y."/>
            <person name="Wang N."/>
            <person name="Wang Y."/>
            <person name="Ma Z."/>
            <person name="Xu X."/>
            <person name="Zhang F."/>
            <person name="Xue H."/>
            <person name="Zhong H."/>
            <person name="Wang Y."/>
            <person name="Zhang K."/>
            <person name="Velt A."/>
            <person name="Avia K."/>
            <person name="Holtgrawe D."/>
            <person name="Grimplet J."/>
            <person name="Matus J.T."/>
            <person name="Ware D."/>
            <person name="Wu X."/>
            <person name="Wang H."/>
            <person name="Liu C."/>
            <person name="Fang Y."/>
            <person name="Rustenholz C."/>
            <person name="Cheng Z."/>
            <person name="Xiao H."/>
            <person name="Zhou Y."/>
        </authorList>
    </citation>
    <scope>NUCLEOTIDE SEQUENCE [LARGE SCALE GENOMIC DNA]</scope>
    <source>
        <strain evidence="3">cv. Pinot noir / PN40024</strain>
        <tissue evidence="2">Leaf</tissue>
    </source>
</reference>
<dbReference type="Gene3D" id="3.10.450.50">
    <property type="match status" value="1"/>
</dbReference>
<evidence type="ECO:0008006" key="4">
    <source>
        <dbReference type="Google" id="ProtNLM"/>
    </source>
</evidence>